<name>A0ABP8V368_9GAMM</name>
<evidence type="ECO:0000313" key="1">
    <source>
        <dbReference type="EMBL" id="GAA4650673.1"/>
    </source>
</evidence>
<gene>
    <name evidence="1" type="ORF">GCM10023116_29560</name>
</gene>
<organism evidence="1 2">
    <name type="scientific">Kistimonas scapharcae</name>
    <dbReference type="NCBI Taxonomy" id="1036133"/>
    <lineage>
        <taxon>Bacteria</taxon>
        <taxon>Pseudomonadati</taxon>
        <taxon>Pseudomonadota</taxon>
        <taxon>Gammaproteobacteria</taxon>
        <taxon>Oceanospirillales</taxon>
        <taxon>Endozoicomonadaceae</taxon>
        <taxon>Kistimonas</taxon>
    </lineage>
</organism>
<dbReference type="Proteomes" id="UP001500604">
    <property type="component" value="Unassembled WGS sequence"/>
</dbReference>
<accession>A0ABP8V368</accession>
<sequence length="68" mass="7309">MEVIFLDDITGSVFSLSASGRIEVTDIESGKAILCSEQPDRVIDRASAIETVMSIIDSFEYPTLPAAS</sequence>
<evidence type="ECO:0000313" key="2">
    <source>
        <dbReference type="Proteomes" id="UP001500604"/>
    </source>
</evidence>
<protein>
    <submittedName>
        <fullName evidence="1">Uncharacterized protein</fullName>
    </submittedName>
</protein>
<comment type="caution">
    <text evidence="1">The sequence shown here is derived from an EMBL/GenBank/DDBJ whole genome shotgun (WGS) entry which is preliminary data.</text>
</comment>
<dbReference type="EMBL" id="BAABFL010000413">
    <property type="protein sequence ID" value="GAA4650673.1"/>
    <property type="molecule type" value="Genomic_DNA"/>
</dbReference>
<reference evidence="2" key="1">
    <citation type="journal article" date="2019" name="Int. J. Syst. Evol. Microbiol.">
        <title>The Global Catalogue of Microorganisms (GCM) 10K type strain sequencing project: providing services to taxonomists for standard genome sequencing and annotation.</title>
        <authorList>
            <consortium name="The Broad Institute Genomics Platform"/>
            <consortium name="The Broad Institute Genome Sequencing Center for Infectious Disease"/>
            <person name="Wu L."/>
            <person name="Ma J."/>
        </authorList>
    </citation>
    <scope>NUCLEOTIDE SEQUENCE [LARGE SCALE GENOMIC DNA]</scope>
    <source>
        <strain evidence="2">JCM 17805</strain>
    </source>
</reference>
<proteinExistence type="predicted"/>
<keyword evidence="2" id="KW-1185">Reference proteome</keyword>